<comment type="caution">
    <text evidence="3">The sequence shown here is derived from an EMBL/GenBank/DDBJ whole genome shotgun (WGS) entry which is preliminary data.</text>
</comment>
<accession>A0A512NMV6</accession>
<dbReference type="EMBL" id="BKAJ01000156">
    <property type="protein sequence ID" value="GEP60275.1"/>
    <property type="molecule type" value="Genomic_DNA"/>
</dbReference>
<dbReference type="Gene3D" id="3.40.190.150">
    <property type="entry name" value="Bordetella uptake gene, domain 1"/>
    <property type="match status" value="1"/>
</dbReference>
<feature type="chain" id="PRO_5021764477" evidence="2">
    <location>
        <begin position="23"/>
        <end position="320"/>
    </location>
</feature>
<dbReference type="Gene3D" id="3.40.190.10">
    <property type="entry name" value="Periplasmic binding protein-like II"/>
    <property type="match status" value="1"/>
</dbReference>
<dbReference type="OrthoDB" id="8970543at2"/>
<evidence type="ECO:0000256" key="2">
    <source>
        <dbReference type="SAM" id="SignalP"/>
    </source>
</evidence>
<dbReference type="CDD" id="cd13578">
    <property type="entry name" value="PBP2_Bug27"/>
    <property type="match status" value="1"/>
</dbReference>
<keyword evidence="4" id="KW-1185">Reference proteome</keyword>
<protein>
    <submittedName>
        <fullName evidence="3">MFS transporter</fullName>
    </submittedName>
</protein>
<evidence type="ECO:0000313" key="4">
    <source>
        <dbReference type="Proteomes" id="UP000321058"/>
    </source>
</evidence>
<feature type="signal peptide" evidence="2">
    <location>
        <begin position="1"/>
        <end position="22"/>
    </location>
</feature>
<proteinExistence type="inferred from homology"/>
<dbReference type="Pfam" id="PF03401">
    <property type="entry name" value="TctC"/>
    <property type="match status" value="1"/>
</dbReference>
<evidence type="ECO:0000256" key="1">
    <source>
        <dbReference type="ARBA" id="ARBA00006987"/>
    </source>
</evidence>
<dbReference type="InterPro" id="IPR005064">
    <property type="entry name" value="BUG"/>
</dbReference>
<dbReference type="Proteomes" id="UP000321058">
    <property type="component" value="Unassembled WGS sequence"/>
</dbReference>
<organism evidence="3 4">
    <name type="scientific">Reyranella soli</name>
    <dbReference type="NCBI Taxonomy" id="1230389"/>
    <lineage>
        <taxon>Bacteria</taxon>
        <taxon>Pseudomonadati</taxon>
        <taxon>Pseudomonadota</taxon>
        <taxon>Alphaproteobacteria</taxon>
        <taxon>Hyphomicrobiales</taxon>
        <taxon>Reyranellaceae</taxon>
        <taxon>Reyranella</taxon>
    </lineage>
</organism>
<dbReference type="SUPFAM" id="SSF53850">
    <property type="entry name" value="Periplasmic binding protein-like II"/>
    <property type="match status" value="1"/>
</dbReference>
<dbReference type="PANTHER" id="PTHR42928:SF5">
    <property type="entry name" value="BLR1237 PROTEIN"/>
    <property type="match status" value="1"/>
</dbReference>
<name>A0A512NMV6_9HYPH</name>
<gene>
    <name evidence="3" type="ORF">RSO01_74410</name>
</gene>
<evidence type="ECO:0000313" key="3">
    <source>
        <dbReference type="EMBL" id="GEP60275.1"/>
    </source>
</evidence>
<keyword evidence="2" id="KW-0732">Signal</keyword>
<dbReference type="PANTHER" id="PTHR42928">
    <property type="entry name" value="TRICARBOXYLATE-BINDING PROTEIN"/>
    <property type="match status" value="1"/>
</dbReference>
<dbReference type="InterPro" id="IPR042100">
    <property type="entry name" value="Bug_dom1"/>
</dbReference>
<dbReference type="AlphaFoldDB" id="A0A512NMV6"/>
<dbReference type="PIRSF" id="PIRSF017082">
    <property type="entry name" value="YflP"/>
    <property type="match status" value="1"/>
</dbReference>
<comment type="similarity">
    <text evidence="1">Belongs to the UPF0065 (bug) family.</text>
</comment>
<reference evidence="3 4" key="1">
    <citation type="submission" date="2019-07" db="EMBL/GenBank/DDBJ databases">
        <title>Whole genome shotgun sequence of Reyranella soli NBRC 108950.</title>
        <authorList>
            <person name="Hosoyama A."/>
            <person name="Uohara A."/>
            <person name="Ohji S."/>
            <person name="Ichikawa N."/>
        </authorList>
    </citation>
    <scope>NUCLEOTIDE SEQUENCE [LARGE SCALE GENOMIC DNA]</scope>
    <source>
        <strain evidence="3 4">NBRC 108950</strain>
    </source>
</reference>
<dbReference type="RefSeq" id="WP_147155624.1">
    <property type="nucleotide sequence ID" value="NZ_BKAJ01000156.1"/>
</dbReference>
<sequence length="320" mass="33442">MRVLTAAAALLAGLLSCTAVQAQTYPNKTVKIIVPYQAGQGTDVATRYFADQLTKALGQTFYVDNKPGAGGNIGTEAAAHSPADGYTLLMGTNGTQTMNEFLYAAPGFDPGKDFTPIMLVGLLPMVVAANPSFPANSVAELVAAAKAKPDKIDVALPSTTARLVFELLKERTGAPLFGVPYKGSATAITEVMGGQVQTMVDTVTALRGHVTSGKLKALGITTLKPSELLAGVKPVAEQGVPGFETTGWVALYAPRGTPEPIIAALSKELTRILIEPETRQRLLQIGLDPVGGTPASLAEFEKRERAKWGPVIKAAGLKGE</sequence>
<dbReference type="PROSITE" id="PS51257">
    <property type="entry name" value="PROKAR_LIPOPROTEIN"/>
    <property type="match status" value="1"/>
</dbReference>